<dbReference type="Proteomes" id="UP000334923">
    <property type="component" value="Unassembled WGS sequence"/>
</dbReference>
<reference evidence="1 2" key="1">
    <citation type="submission" date="2019-09" db="EMBL/GenBank/DDBJ databases">
        <authorList>
            <person name="Cremers G."/>
        </authorList>
    </citation>
    <scope>NUCLEOTIDE SEQUENCE [LARGE SCALE GENOMIC DNA]</scope>
    <source>
        <strain evidence="1">4A</strain>
    </source>
</reference>
<organism evidence="1 2">
    <name type="scientific">Methylacidimicrobium tartarophylax</name>
    <dbReference type="NCBI Taxonomy" id="1041768"/>
    <lineage>
        <taxon>Bacteria</taxon>
        <taxon>Pseudomonadati</taxon>
        <taxon>Verrucomicrobiota</taxon>
        <taxon>Methylacidimicrobium</taxon>
    </lineage>
</organism>
<protein>
    <recommendedName>
        <fullName evidence="3">DUF3857 domain-containing protein</fullName>
    </recommendedName>
</protein>
<dbReference type="AlphaFoldDB" id="A0A5E6MEL0"/>
<evidence type="ECO:0000313" key="2">
    <source>
        <dbReference type="Proteomes" id="UP000334923"/>
    </source>
</evidence>
<sequence>MPTVLSLGKKIIVFFCFASCLFSVQARPLSVRLLSDSAYAQLVPGKPAPLSPPAAPFLPRVLYREEVVLQNGDQVTKLRFYSDEDPENPPLWFHVWEKERRVQAVREEASEELARLGEKSGHPVRHAWAVPMVFEPREIKRIRIQAEYPVLSVSGRRKTDRFEIYFSRWGWQPSDPELLFRFDLGPMISAIPCLGRPPTPALLPWLLSSWFTIEPAGYRSSGFTVWWPFRQTGEPERCERIRVDWYAWYR</sequence>
<evidence type="ECO:0008006" key="3">
    <source>
        <dbReference type="Google" id="ProtNLM"/>
    </source>
</evidence>
<dbReference type="RefSeq" id="WP_142659956.1">
    <property type="nucleotide sequence ID" value="NZ_CABFVA020000065.1"/>
</dbReference>
<gene>
    <name evidence="1" type="ORF">MAMT_01087</name>
</gene>
<dbReference type="EMBL" id="CABFVA020000065">
    <property type="protein sequence ID" value="VVM06263.1"/>
    <property type="molecule type" value="Genomic_DNA"/>
</dbReference>
<keyword evidence="2" id="KW-1185">Reference proteome</keyword>
<name>A0A5E6MEL0_9BACT</name>
<proteinExistence type="predicted"/>
<evidence type="ECO:0000313" key="1">
    <source>
        <dbReference type="EMBL" id="VVM06263.1"/>
    </source>
</evidence>
<dbReference type="OrthoDB" id="199158at2"/>
<accession>A0A5E6MEL0</accession>